<gene>
    <name evidence="5" type="ORF">GLP33_17225</name>
</gene>
<dbReference type="GO" id="GO:0003688">
    <property type="term" value="F:DNA replication origin binding"/>
    <property type="evidence" value="ECO:0007669"/>
    <property type="project" value="InterPro"/>
</dbReference>
<dbReference type="Pfam" id="PF02399">
    <property type="entry name" value="Herpes_ori_bp"/>
    <property type="match status" value="1"/>
</dbReference>
<name>A0AAW5A4J3_PHOPO</name>
<evidence type="ECO:0000313" key="5">
    <source>
        <dbReference type="EMBL" id="MCF2303476.1"/>
    </source>
</evidence>
<dbReference type="InterPro" id="IPR003450">
    <property type="entry name" value="Replication_origin-bd"/>
</dbReference>
<dbReference type="EMBL" id="WMCP01000026">
    <property type="protein sequence ID" value="MCF2303476.1"/>
    <property type="molecule type" value="Genomic_DNA"/>
</dbReference>
<organism evidence="5 6">
    <name type="scientific">Photobacterium phosphoreum</name>
    <dbReference type="NCBI Taxonomy" id="659"/>
    <lineage>
        <taxon>Bacteria</taxon>
        <taxon>Pseudomonadati</taxon>
        <taxon>Pseudomonadota</taxon>
        <taxon>Gammaproteobacteria</taxon>
        <taxon>Vibrionales</taxon>
        <taxon>Vibrionaceae</taxon>
        <taxon>Photobacterium</taxon>
    </lineage>
</organism>
<sequence>MLRLCENKVMAMNNSVSNPYFSAKKLDTLDHGNARTWVGETTHYEKAIIYSFNHGDRVTFESLIDTINKDSKVYNELSKFVVTHESEYLYWIDSNRKNRTELLISKFGFDAILSITSDPSVITRFISRRERLKAFNGLYSYVENNRYCSLDIVNGRVNLLKAAKGTGKTATFKRYITDNCSNKSVLVITHRRSLNKELAKKLSFSYYEDLKEISIEALRACNRLTVSPESLKYVNTVAFDVVIIDEVEQVLRHITHSDTMNGDGLMAYSMIARFFIPQAKTVILSDADLGACCDRLLNDAEITDAITLTNEYLPRKEAGDTIYLMQSKDDTYSKWKVDNRSSYGCSNEKRYAETFNSLKDNCLLITSDTSKDVDHLVVKINDEIHKYNGVCASPSMATGVSIDAGHGIGATYSIFGSTTTTVNDCLQQIARVRDCSEHYCYVQPSNSNLPTTTEEVLRLLIKEPYKLTGAQVGHNGKLIIDGYTKMWATVQAEINKSRNDMRGEFIKAAKAEGFTVVIIEKSDSDHEELIEAKESAKETREKIKAAKIEAKTEELKPALGDYAQQVAELDVKKHLLSTGVKRIRMARMDKAQAHRQDKKERNQNSNHEISALALNNHSLKRKTALAVYKSAGFNVNTFEITPKSWTSDSKFITTLAKKYGRELYSQFGITSTAKNLENPARWYNGVLVKFGLFAAGKNEEKGGLTGTRYSLPKNNSDILQLIVSKGI</sequence>
<dbReference type="PROSITE" id="PS51192">
    <property type="entry name" value="HELICASE_ATP_BIND_1"/>
    <property type="match status" value="1"/>
</dbReference>
<accession>A0AAW5A4J3</accession>
<dbReference type="AlphaFoldDB" id="A0AAW5A4J3"/>
<comment type="caution">
    <text evidence="5">The sequence shown here is derived from an EMBL/GenBank/DDBJ whole genome shotgun (WGS) entry which is preliminary data.</text>
</comment>
<dbReference type="SUPFAM" id="SSF52540">
    <property type="entry name" value="P-loop containing nucleoside triphosphate hydrolases"/>
    <property type="match status" value="1"/>
</dbReference>
<dbReference type="NCBIfam" id="NF042913">
    <property type="entry name" value="CyRepA1"/>
    <property type="match status" value="1"/>
</dbReference>
<feature type="coiled-coil region" evidence="3">
    <location>
        <begin position="519"/>
        <end position="556"/>
    </location>
</feature>
<evidence type="ECO:0000313" key="6">
    <source>
        <dbReference type="Proteomes" id="UP000813876"/>
    </source>
</evidence>
<proteinExistence type="predicted"/>
<evidence type="ECO:0000259" key="4">
    <source>
        <dbReference type="PROSITE" id="PS51192"/>
    </source>
</evidence>
<dbReference type="InterPro" id="IPR049996">
    <property type="entry name" value="Slr7037-like"/>
</dbReference>
<reference evidence="5" key="1">
    <citation type="submission" date="2019-11" db="EMBL/GenBank/DDBJ databases">
        <title>Comparative genomics of photobacteria reveal adaptation to distinct habitats.</title>
        <authorList>
            <person name="Fuertes-Perez S."/>
            <person name="Hilgarth M."/>
            <person name="Vogel R.F."/>
        </authorList>
    </citation>
    <scope>NUCLEOTIDE SEQUENCE</scope>
    <source>
        <strain evidence="5">TMW2.2145</strain>
    </source>
</reference>
<dbReference type="Gene3D" id="3.40.50.300">
    <property type="entry name" value="P-loop containing nucleotide triphosphate hydrolases"/>
    <property type="match status" value="1"/>
</dbReference>
<keyword evidence="2" id="KW-0235">DNA replication</keyword>
<evidence type="ECO:0000256" key="3">
    <source>
        <dbReference type="SAM" id="Coils"/>
    </source>
</evidence>
<dbReference type="InterPro" id="IPR014001">
    <property type="entry name" value="Helicase_ATP-bd"/>
</dbReference>
<feature type="domain" description="Helicase ATP-binding" evidence="4">
    <location>
        <begin position="149"/>
        <end position="278"/>
    </location>
</feature>
<evidence type="ECO:0000256" key="2">
    <source>
        <dbReference type="ARBA" id="ARBA00022705"/>
    </source>
</evidence>
<dbReference type="GO" id="GO:0005524">
    <property type="term" value="F:ATP binding"/>
    <property type="evidence" value="ECO:0007669"/>
    <property type="project" value="InterPro"/>
</dbReference>
<keyword evidence="3" id="KW-0175">Coiled coil</keyword>
<evidence type="ECO:0000256" key="1">
    <source>
        <dbReference type="ARBA" id="ARBA00014069"/>
    </source>
</evidence>
<dbReference type="InterPro" id="IPR027417">
    <property type="entry name" value="P-loop_NTPase"/>
</dbReference>
<protein>
    <recommendedName>
        <fullName evidence="1">Replication origin-binding protein</fullName>
    </recommendedName>
</protein>
<dbReference type="Proteomes" id="UP000813876">
    <property type="component" value="Unassembled WGS sequence"/>
</dbReference>
<dbReference type="GO" id="GO:0006260">
    <property type="term" value="P:DNA replication"/>
    <property type="evidence" value="ECO:0007669"/>
    <property type="project" value="UniProtKB-KW"/>
</dbReference>